<dbReference type="GO" id="GO:0043093">
    <property type="term" value="P:FtsZ-dependent cytokinesis"/>
    <property type="evidence" value="ECO:0007669"/>
    <property type="project" value="UniProtKB-UniRule"/>
</dbReference>
<dbReference type="AlphaFoldDB" id="A0A0H5QUI6"/>
<protein>
    <recommendedName>
        <fullName evidence="9">Cell division protein FtsQ</fullName>
    </recommendedName>
</protein>
<feature type="transmembrane region" description="Helical" evidence="9">
    <location>
        <begin position="12"/>
        <end position="32"/>
    </location>
</feature>
<organism evidence="11 12">
    <name type="scientific">Neisseria meningitidis serogroup B</name>
    <dbReference type="NCBI Taxonomy" id="491"/>
    <lineage>
        <taxon>Bacteria</taxon>
        <taxon>Pseudomonadati</taxon>
        <taxon>Pseudomonadota</taxon>
        <taxon>Betaproteobacteria</taxon>
        <taxon>Neisseriales</taxon>
        <taxon>Neisseriaceae</taxon>
        <taxon>Neisseria</taxon>
    </lineage>
</organism>
<proteinExistence type="inferred from homology"/>
<dbReference type="InterPro" id="IPR045335">
    <property type="entry name" value="FtsQ_C_sf"/>
</dbReference>
<dbReference type="PROSITE" id="PS51779">
    <property type="entry name" value="POTRA"/>
    <property type="match status" value="1"/>
</dbReference>
<evidence type="ECO:0000259" key="10">
    <source>
        <dbReference type="PROSITE" id="PS51779"/>
    </source>
</evidence>
<feature type="domain" description="POTRA" evidence="10">
    <location>
        <begin position="37"/>
        <end position="106"/>
    </location>
</feature>
<dbReference type="Proteomes" id="UP000182715">
    <property type="component" value="Unassembled WGS sequence"/>
</dbReference>
<dbReference type="PANTHER" id="PTHR35851:SF1">
    <property type="entry name" value="CELL DIVISION PROTEIN FTSQ"/>
    <property type="match status" value="1"/>
</dbReference>
<dbReference type="PANTHER" id="PTHR35851">
    <property type="entry name" value="CELL DIVISION PROTEIN FTSQ"/>
    <property type="match status" value="1"/>
</dbReference>
<dbReference type="InterPro" id="IPR026579">
    <property type="entry name" value="FtsQ"/>
</dbReference>
<dbReference type="InterPro" id="IPR034746">
    <property type="entry name" value="POTRA"/>
</dbReference>
<keyword evidence="4 9" id="KW-0132">Cell division</keyword>
<dbReference type="EMBL" id="CVTF01000064">
    <property type="protein sequence ID" value="CRY99303.1"/>
    <property type="molecule type" value="Genomic_DNA"/>
</dbReference>
<comment type="function">
    <text evidence="9">Essential cell division protein. May link together the upstream cell division proteins, which are predominantly cytoplasmic, with the downstream cell division proteins, which are predominantly periplasmic. May control correct divisome assembly.</text>
</comment>
<reference evidence="11 12" key="1">
    <citation type="submission" date="2014-11" db="EMBL/GenBank/DDBJ databases">
        <authorList>
            <person name="Diene M.Seydina."/>
        </authorList>
    </citation>
    <scope>NUCLEOTIDE SEQUENCE [LARGE SCALE GENOMIC DNA]</scope>
    <source>
        <strain evidence="11 12">Neisseria meningitidis CHUV</strain>
    </source>
</reference>
<evidence type="ECO:0000256" key="1">
    <source>
        <dbReference type="ARBA" id="ARBA00004370"/>
    </source>
</evidence>
<dbReference type="Gene3D" id="3.40.50.11690">
    <property type="entry name" value="Cell division protein FtsQ/DivIB"/>
    <property type="match status" value="1"/>
</dbReference>
<dbReference type="InterPro" id="IPR005548">
    <property type="entry name" value="Cell_div_FtsQ/DivIB_C"/>
</dbReference>
<keyword evidence="7 9" id="KW-0472">Membrane</keyword>
<dbReference type="GO" id="GO:0090529">
    <property type="term" value="P:cell septum assembly"/>
    <property type="evidence" value="ECO:0007669"/>
    <property type="project" value="InterPro"/>
</dbReference>
<evidence type="ECO:0000256" key="8">
    <source>
        <dbReference type="ARBA" id="ARBA00023306"/>
    </source>
</evidence>
<evidence type="ECO:0000256" key="7">
    <source>
        <dbReference type="ARBA" id="ARBA00023136"/>
    </source>
</evidence>
<dbReference type="Pfam" id="PF03799">
    <property type="entry name" value="FtsQ_DivIB_C"/>
    <property type="match status" value="1"/>
</dbReference>
<evidence type="ECO:0000256" key="2">
    <source>
        <dbReference type="ARBA" id="ARBA00022475"/>
    </source>
</evidence>
<evidence type="ECO:0000256" key="4">
    <source>
        <dbReference type="ARBA" id="ARBA00022618"/>
    </source>
</evidence>
<dbReference type="GO" id="GO:0032153">
    <property type="term" value="C:cell division site"/>
    <property type="evidence" value="ECO:0007669"/>
    <property type="project" value="UniProtKB-UniRule"/>
</dbReference>
<evidence type="ECO:0000313" key="12">
    <source>
        <dbReference type="Proteomes" id="UP000182715"/>
    </source>
</evidence>
<name>A0A0H5QUI6_NEIMI</name>
<evidence type="ECO:0000313" key="11">
    <source>
        <dbReference type="EMBL" id="CRY99303.1"/>
    </source>
</evidence>
<keyword evidence="8 9" id="KW-0131">Cell cycle</keyword>
<keyword evidence="2 9" id="KW-1003">Cell membrane</keyword>
<sequence>MWDNAEAMERLTRWLLVMMAMLLAASGLVWFYNSNHLPVKQVSLKGNLVYSDKKTLGSLAKEYIHGNILRTDINGAQEAYRRYPWIASVMVRRRFPDTVEVVLTERKPVARWGDHALVDGEGNVFEARLDRPGMPVFRGAEGTSAEMLRRYDEFSTVLAKQGLGIKEMTYTARSAWIVVLDNGITVRLGRENEMKRLRLFTEAWQHLLRKNKNRLSYVDMRYKDGFSVRYASDGLPEKESEE</sequence>
<comment type="subunit">
    <text evidence="9">Part of a complex composed of FtsB, FtsL and FtsQ.</text>
</comment>
<dbReference type="OMA" id="MARIQRF"/>
<dbReference type="InterPro" id="IPR013685">
    <property type="entry name" value="POTRA_FtsQ_type"/>
</dbReference>
<keyword evidence="3 9" id="KW-0997">Cell inner membrane</keyword>
<dbReference type="Pfam" id="PF08478">
    <property type="entry name" value="POTRA_1"/>
    <property type="match status" value="1"/>
</dbReference>
<evidence type="ECO:0000256" key="3">
    <source>
        <dbReference type="ARBA" id="ARBA00022519"/>
    </source>
</evidence>
<dbReference type="Gene3D" id="3.10.20.310">
    <property type="entry name" value="membrane protein fhac"/>
    <property type="match status" value="1"/>
</dbReference>
<gene>
    <name evidence="9" type="primary">ftsQ</name>
</gene>
<keyword evidence="6 9" id="KW-1133">Transmembrane helix</keyword>
<comment type="subcellular location">
    <subcellularLocation>
        <location evidence="9">Cell inner membrane</location>
        <topology evidence="9">Single-pass type II membrane protein</topology>
    </subcellularLocation>
    <subcellularLocation>
        <location evidence="1">Membrane</location>
    </subcellularLocation>
    <text evidence="9">Localizes to the division septum.</text>
</comment>
<comment type="similarity">
    <text evidence="9">Belongs to the FtsQ/DivIB family. FtsQ subfamily.</text>
</comment>
<evidence type="ECO:0000256" key="5">
    <source>
        <dbReference type="ARBA" id="ARBA00022692"/>
    </source>
</evidence>
<evidence type="ECO:0000256" key="6">
    <source>
        <dbReference type="ARBA" id="ARBA00022989"/>
    </source>
</evidence>
<evidence type="ECO:0000256" key="9">
    <source>
        <dbReference type="HAMAP-Rule" id="MF_00911"/>
    </source>
</evidence>
<dbReference type="HAMAP" id="MF_00911">
    <property type="entry name" value="FtsQ_subfam"/>
    <property type="match status" value="1"/>
</dbReference>
<accession>A0A0H5QUI6</accession>
<keyword evidence="5 9" id="KW-0812">Transmembrane</keyword>
<dbReference type="GO" id="GO:0005886">
    <property type="term" value="C:plasma membrane"/>
    <property type="evidence" value="ECO:0007669"/>
    <property type="project" value="UniProtKB-SubCell"/>
</dbReference>